<evidence type="ECO:0000313" key="1">
    <source>
        <dbReference type="EMBL" id="PPK98171.1"/>
    </source>
</evidence>
<evidence type="ECO:0008006" key="3">
    <source>
        <dbReference type="Google" id="ProtNLM"/>
    </source>
</evidence>
<dbReference type="EMBL" id="PTJD01000002">
    <property type="protein sequence ID" value="PPK98171.1"/>
    <property type="molecule type" value="Genomic_DNA"/>
</dbReference>
<dbReference type="AlphaFoldDB" id="A0A2S6IV82"/>
<evidence type="ECO:0000313" key="2">
    <source>
        <dbReference type="Proteomes" id="UP000239485"/>
    </source>
</evidence>
<proteinExistence type="predicted"/>
<dbReference type="Proteomes" id="UP000239485">
    <property type="component" value="Unassembled WGS sequence"/>
</dbReference>
<organism evidence="1 2">
    <name type="scientific">Kineococcus xinjiangensis</name>
    <dbReference type="NCBI Taxonomy" id="512762"/>
    <lineage>
        <taxon>Bacteria</taxon>
        <taxon>Bacillati</taxon>
        <taxon>Actinomycetota</taxon>
        <taxon>Actinomycetes</taxon>
        <taxon>Kineosporiales</taxon>
        <taxon>Kineosporiaceae</taxon>
        <taxon>Kineococcus</taxon>
    </lineage>
</organism>
<sequence>MRRGWTRTSGLVLLAVVAAGCGGGVDDAEEQLAENFLDPLADAGITTVVEDTCRYGGMPVEGVWHLQTHIRLHAPKEEVIDALAEGGGVFIESDREPRPVWQEGTQPGGGGGWPGEGRYGWHGSVSAEGAESVLRVVFNNAEHDGLEGVTGWAEVCPGM</sequence>
<comment type="caution">
    <text evidence="1">The sequence shown here is derived from an EMBL/GenBank/DDBJ whole genome shotgun (WGS) entry which is preliminary data.</text>
</comment>
<name>A0A2S6IV82_9ACTN</name>
<dbReference type="PROSITE" id="PS51257">
    <property type="entry name" value="PROKAR_LIPOPROTEIN"/>
    <property type="match status" value="1"/>
</dbReference>
<dbReference type="OrthoDB" id="5232865at2"/>
<reference evidence="1 2" key="1">
    <citation type="submission" date="2018-02" db="EMBL/GenBank/DDBJ databases">
        <title>Genomic Encyclopedia of Archaeal and Bacterial Type Strains, Phase II (KMG-II): from individual species to whole genera.</title>
        <authorList>
            <person name="Goeker M."/>
        </authorList>
    </citation>
    <scope>NUCLEOTIDE SEQUENCE [LARGE SCALE GENOMIC DNA]</scope>
    <source>
        <strain evidence="1 2">DSM 22857</strain>
    </source>
</reference>
<accession>A0A2S6IV82</accession>
<gene>
    <name evidence="1" type="ORF">CLV92_102324</name>
</gene>
<keyword evidence="2" id="KW-1185">Reference proteome</keyword>
<dbReference type="RefSeq" id="WP_104431586.1">
    <property type="nucleotide sequence ID" value="NZ_PTJD01000002.1"/>
</dbReference>
<protein>
    <recommendedName>
        <fullName evidence="3">Lipoprotein</fullName>
    </recommendedName>
</protein>